<accession>A0A1H5M3M1</accession>
<proteinExistence type="predicted"/>
<name>A0A1H5M3M1_RHOJO</name>
<gene>
    <name evidence="1" type="ORF">SAMN04490220_8594</name>
</gene>
<reference evidence="2" key="1">
    <citation type="submission" date="2016-10" db="EMBL/GenBank/DDBJ databases">
        <authorList>
            <person name="Varghese N."/>
        </authorList>
    </citation>
    <scope>NUCLEOTIDE SEQUENCE [LARGE SCALE GENOMIC DNA]</scope>
    <source>
        <strain evidence="2">DSM 44719</strain>
    </source>
</reference>
<dbReference type="AlphaFoldDB" id="A0A1H5M3M1"/>
<organism evidence="1 2">
    <name type="scientific">Rhodococcus jostii</name>
    <dbReference type="NCBI Taxonomy" id="132919"/>
    <lineage>
        <taxon>Bacteria</taxon>
        <taxon>Bacillati</taxon>
        <taxon>Actinomycetota</taxon>
        <taxon>Actinomycetes</taxon>
        <taxon>Mycobacteriales</taxon>
        <taxon>Nocardiaceae</taxon>
        <taxon>Rhodococcus</taxon>
    </lineage>
</organism>
<sequence>MTTVESETYPVTLYDGEDANGVASIVGMLIGQNIENFPSRVKFARKISRPVSIYSTDTDSACTIVFGADEAIVYNDIVGRPSVTISASVDQILDVSQLPMKAGGLIPVGFFTNRGMTVLGGILTHKLVVKGLLTHTLTALRTIALVSVVES</sequence>
<evidence type="ECO:0000313" key="1">
    <source>
        <dbReference type="EMBL" id="SEE83271.1"/>
    </source>
</evidence>
<dbReference type="Proteomes" id="UP000183407">
    <property type="component" value="Unassembled WGS sequence"/>
</dbReference>
<dbReference type="RefSeq" id="WP_073361493.1">
    <property type="nucleotide sequence ID" value="NZ_FNTL01000005.1"/>
</dbReference>
<protein>
    <submittedName>
        <fullName evidence="1">Uncharacterized protein</fullName>
    </submittedName>
</protein>
<evidence type="ECO:0000313" key="2">
    <source>
        <dbReference type="Proteomes" id="UP000183407"/>
    </source>
</evidence>
<dbReference type="OrthoDB" id="3782877at2"/>
<dbReference type="EMBL" id="FNTL01000005">
    <property type="protein sequence ID" value="SEE83271.1"/>
    <property type="molecule type" value="Genomic_DNA"/>
</dbReference>